<proteinExistence type="predicted"/>
<feature type="compositionally biased region" description="Basic residues" evidence="1">
    <location>
        <begin position="40"/>
        <end position="56"/>
    </location>
</feature>
<feature type="compositionally biased region" description="Polar residues" evidence="1">
    <location>
        <begin position="200"/>
        <end position="212"/>
    </location>
</feature>
<evidence type="ECO:0000313" key="2">
    <source>
        <dbReference type="EMBL" id="KAG2377576.1"/>
    </source>
</evidence>
<sequence>MSFFYKGKSPMDEIPVHEMTKYNQAQTTIRRYITNETLQRKKRRKKKDSQHHHLHRNIGTQRWNFIRADSEQSIDPTAGKGVDNTSMNSSDGNTRVLHKKSFRKKKHPKTIIQLKQERIKKNETMFKEIESSIRDQIKDDDLDSAIAILKDQRFASSNRDVTSLLAKRLDDQADKRINETVGVESFRQKDNKGKKEPAISANNEKQPSSIPSLPNLYQGKSSNKKATSSKDRRSNISHLDNLEEESDDPFHDLFNRDTDFVTDDMIPAYQTIHPLELEMKETIDFPSDLLEGDEELYIEDSDYIDYKKRLTEGYDSDSDHEKLVAEELDEKAKYRQKAHNFTAMWFLPPSQWTSNATDEKKKKKDKQLHSEQVLNQQLQDLSSSKLFKSFLVKSNASVPNWLKNVNVSKNQMEHEKSAAVIPAIIKSLHNDSVVL</sequence>
<feature type="region of interest" description="Disordered" evidence="1">
    <location>
        <begin position="74"/>
        <end position="107"/>
    </location>
</feature>
<dbReference type="Proteomes" id="UP000816034">
    <property type="component" value="Unassembled WGS sequence"/>
</dbReference>
<feature type="region of interest" description="Disordered" evidence="1">
    <location>
        <begin position="180"/>
        <end position="250"/>
    </location>
</feature>
<name>A0AA88KGX2_NAELO</name>
<feature type="compositionally biased region" description="Basic residues" evidence="1">
    <location>
        <begin position="96"/>
        <end position="107"/>
    </location>
</feature>
<evidence type="ECO:0000256" key="1">
    <source>
        <dbReference type="SAM" id="MobiDB-lite"/>
    </source>
</evidence>
<reference evidence="2 3" key="1">
    <citation type="journal article" date="2018" name="BMC Genomics">
        <title>The genome of Naegleria lovaniensis, the basis for a comparative approach to unravel pathogenicity factors of the human pathogenic amoeba N. fowleri.</title>
        <authorList>
            <person name="Liechti N."/>
            <person name="Schurch N."/>
            <person name="Bruggmann R."/>
            <person name="Wittwer M."/>
        </authorList>
    </citation>
    <scope>NUCLEOTIDE SEQUENCE [LARGE SCALE GENOMIC DNA]</scope>
    <source>
        <strain evidence="2 3">ATCC 30569</strain>
    </source>
</reference>
<comment type="caution">
    <text evidence="2">The sequence shown here is derived from an EMBL/GenBank/DDBJ whole genome shotgun (WGS) entry which is preliminary data.</text>
</comment>
<evidence type="ECO:0000313" key="3">
    <source>
        <dbReference type="Proteomes" id="UP000816034"/>
    </source>
</evidence>
<feature type="compositionally biased region" description="Basic and acidic residues" evidence="1">
    <location>
        <begin position="186"/>
        <end position="197"/>
    </location>
</feature>
<feature type="compositionally biased region" description="Polar residues" evidence="1">
    <location>
        <begin position="83"/>
        <end position="93"/>
    </location>
</feature>
<gene>
    <name evidence="2" type="ORF">C9374_009092</name>
</gene>
<keyword evidence="3" id="KW-1185">Reference proteome</keyword>
<feature type="region of interest" description="Disordered" evidence="1">
    <location>
        <begin position="35"/>
        <end position="57"/>
    </location>
</feature>
<organism evidence="2 3">
    <name type="scientific">Naegleria lovaniensis</name>
    <name type="common">Amoeba</name>
    <dbReference type="NCBI Taxonomy" id="51637"/>
    <lineage>
        <taxon>Eukaryota</taxon>
        <taxon>Discoba</taxon>
        <taxon>Heterolobosea</taxon>
        <taxon>Tetramitia</taxon>
        <taxon>Eutetramitia</taxon>
        <taxon>Vahlkampfiidae</taxon>
        <taxon>Naegleria</taxon>
    </lineage>
</organism>
<dbReference type="GeneID" id="68101546"/>
<accession>A0AA88KGX2</accession>
<protein>
    <submittedName>
        <fullName evidence="2">Uncharacterized protein</fullName>
    </submittedName>
</protein>
<dbReference type="EMBL" id="PYSW02000037">
    <property type="protein sequence ID" value="KAG2377576.1"/>
    <property type="molecule type" value="Genomic_DNA"/>
</dbReference>
<dbReference type="RefSeq" id="XP_044544838.1">
    <property type="nucleotide sequence ID" value="XM_044699241.1"/>
</dbReference>
<dbReference type="AlphaFoldDB" id="A0AA88KGX2"/>